<reference evidence="1 2" key="1">
    <citation type="submission" date="2019-06" db="EMBL/GenBank/DDBJ databases">
        <title>Genome Sequence of the Brown Rot Fungal Pathogen Monilinia fructicola.</title>
        <authorList>
            <person name="De Miccolis Angelini R.M."/>
            <person name="Landi L."/>
            <person name="Abate D."/>
            <person name="Pollastro S."/>
            <person name="Romanazzi G."/>
            <person name="Faretra F."/>
        </authorList>
    </citation>
    <scope>NUCLEOTIDE SEQUENCE [LARGE SCALE GENOMIC DNA]</scope>
    <source>
        <strain evidence="1 2">Mfrc123</strain>
    </source>
</reference>
<keyword evidence="2" id="KW-1185">Reference proteome</keyword>
<protein>
    <submittedName>
        <fullName evidence="1">Uncharacterized protein</fullName>
    </submittedName>
</protein>
<comment type="caution">
    <text evidence="1">The sequence shown here is derived from an EMBL/GenBank/DDBJ whole genome shotgun (WGS) entry which is preliminary data.</text>
</comment>
<organism evidence="1 2">
    <name type="scientific">Monilinia fructicola</name>
    <name type="common">Brown rot fungus</name>
    <name type="synonym">Ciboria fructicola</name>
    <dbReference type="NCBI Taxonomy" id="38448"/>
    <lineage>
        <taxon>Eukaryota</taxon>
        <taxon>Fungi</taxon>
        <taxon>Dikarya</taxon>
        <taxon>Ascomycota</taxon>
        <taxon>Pezizomycotina</taxon>
        <taxon>Leotiomycetes</taxon>
        <taxon>Helotiales</taxon>
        <taxon>Sclerotiniaceae</taxon>
        <taxon>Monilinia</taxon>
    </lineage>
</organism>
<dbReference type="EMBL" id="VICG01000005">
    <property type="protein sequence ID" value="KAA8571946.1"/>
    <property type="molecule type" value="Genomic_DNA"/>
</dbReference>
<evidence type="ECO:0000313" key="1">
    <source>
        <dbReference type="EMBL" id="KAA8571946.1"/>
    </source>
</evidence>
<dbReference type="AlphaFoldDB" id="A0A5M9JVN1"/>
<accession>A0A5M9JVN1</accession>
<proteinExistence type="predicted"/>
<name>A0A5M9JVN1_MONFR</name>
<gene>
    <name evidence="1" type="ORF">EYC84_001889</name>
</gene>
<dbReference type="Proteomes" id="UP000322873">
    <property type="component" value="Unassembled WGS sequence"/>
</dbReference>
<evidence type="ECO:0000313" key="2">
    <source>
        <dbReference type="Proteomes" id="UP000322873"/>
    </source>
</evidence>
<sequence length="106" mass="11862">MIKAGKKKYRMPFLYIKLSCQLATPPNLPFIPFHSCSLALCTCDLNYLPSLNLCMFHNIYHSNLLLPTNQISTFSQTLNHQLVSLSPAIDIPNIICCSLEMGCSVV</sequence>